<reference evidence="1" key="1">
    <citation type="journal article" date="2014" name="Int. J. Syst. Evol. Microbiol.">
        <title>Complete genome sequence of Corynebacterium casei LMG S-19264T (=DSM 44701T), isolated from a smear-ripened cheese.</title>
        <authorList>
            <consortium name="US DOE Joint Genome Institute (JGI-PGF)"/>
            <person name="Walter F."/>
            <person name="Albersmeier A."/>
            <person name="Kalinowski J."/>
            <person name="Ruckert C."/>
        </authorList>
    </citation>
    <scope>NUCLEOTIDE SEQUENCE</scope>
    <source>
        <strain evidence="1">CGMCC 1.3617</strain>
    </source>
</reference>
<name>A0A917L2W5_9PROT</name>
<proteinExistence type="predicted"/>
<evidence type="ECO:0000313" key="2">
    <source>
        <dbReference type="Proteomes" id="UP000661507"/>
    </source>
</evidence>
<dbReference type="PRINTS" id="PR00313">
    <property type="entry name" value="CABNDNGRPT"/>
</dbReference>
<gene>
    <name evidence="1" type="ORF">GCM10011320_51060</name>
</gene>
<protein>
    <recommendedName>
        <fullName evidence="3">Calcium-binding protein</fullName>
    </recommendedName>
</protein>
<organism evidence="1 2">
    <name type="scientific">Neoroseomonas lacus</name>
    <dbReference type="NCBI Taxonomy" id="287609"/>
    <lineage>
        <taxon>Bacteria</taxon>
        <taxon>Pseudomonadati</taxon>
        <taxon>Pseudomonadota</taxon>
        <taxon>Alphaproteobacteria</taxon>
        <taxon>Acetobacterales</taxon>
        <taxon>Acetobacteraceae</taxon>
        <taxon>Neoroseomonas</taxon>
    </lineage>
</organism>
<keyword evidence="2" id="KW-1185">Reference proteome</keyword>
<reference evidence="1" key="2">
    <citation type="submission" date="2020-09" db="EMBL/GenBank/DDBJ databases">
        <authorList>
            <person name="Sun Q."/>
            <person name="Zhou Y."/>
        </authorList>
    </citation>
    <scope>NUCLEOTIDE SEQUENCE</scope>
    <source>
        <strain evidence="1">CGMCC 1.3617</strain>
    </source>
</reference>
<evidence type="ECO:0000313" key="1">
    <source>
        <dbReference type="EMBL" id="GGJ37179.1"/>
    </source>
</evidence>
<dbReference type="Gene3D" id="2.150.10.10">
    <property type="entry name" value="Serralysin-like metalloprotease, C-terminal"/>
    <property type="match status" value="1"/>
</dbReference>
<evidence type="ECO:0008006" key="3">
    <source>
        <dbReference type="Google" id="ProtNLM"/>
    </source>
</evidence>
<dbReference type="EMBL" id="BMKW01000015">
    <property type="protein sequence ID" value="GGJ37179.1"/>
    <property type="molecule type" value="Genomic_DNA"/>
</dbReference>
<accession>A0A917L2W5</accession>
<dbReference type="AlphaFoldDB" id="A0A917L2W5"/>
<dbReference type="Proteomes" id="UP000661507">
    <property type="component" value="Unassembled WGS sequence"/>
</dbReference>
<dbReference type="InterPro" id="IPR011049">
    <property type="entry name" value="Serralysin-like_metalloprot_C"/>
</dbReference>
<dbReference type="SUPFAM" id="SSF51120">
    <property type="entry name" value="beta-Roll"/>
    <property type="match status" value="1"/>
</dbReference>
<sequence>MARFVLTNRDDVFDSRDEPGFHGGSQIYGGNGDDEIRVFGNANALLGGNGKDVLVAFGDHNILDGGNGKDVLRVIGDGNRLFGGNGVDILVAVGEGNRMDGGNGVDALTSVSFGRLGQVGEGNVLTGGHGFDLFTLNNRSDLRVVNDLHGEPYVLPGPGPGPGIGVVSQGDIIVGVMDEITDYTAGERLRIGAHHEASGPVEINGPGLGATRLDLADGEYAFIRGDQFMNGRFEVDGTGDDLLLVYDASGGGDALFLQGAVVLQGVTDPDSVFIA</sequence>
<comment type="caution">
    <text evidence="1">The sequence shown here is derived from an EMBL/GenBank/DDBJ whole genome shotgun (WGS) entry which is preliminary data.</text>
</comment>
<dbReference type="RefSeq" id="WP_188972149.1">
    <property type="nucleotide sequence ID" value="NZ_BMKW01000015.1"/>
</dbReference>